<dbReference type="AlphaFoldDB" id="A0A8J7Z0A5"/>
<evidence type="ECO:0000313" key="2">
    <source>
        <dbReference type="EMBL" id="NDJ16705.1"/>
    </source>
</evidence>
<keyword evidence="1" id="KW-0472">Membrane</keyword>
<evidence type="ECO:0000256" key="1">
    <source>
        <dbReference type="SAM" id="Phobius"/>
    </source>
</evidence>
<dbReference type="Proteomes" id="UP000646053">
    <property type="component" value="Unassembled WGS sequence"/>
</dbReference>
<proteinExistence type="predicted"/>
<keyword evidence="1" id="KW-0812">Transmembrane</keyword>
<comment type="caution">
    <text evidence="2">The sequence shown here is derived from an EMBL/GenBank/DDBJ whole genome shotgun (WGS) entry which is preliminary data.</text>
</comment>
<dbReference type="EMBL" id="WVIE01000005">
    <property type="protein sequence ID" value="NDJ16705.1"/>
    <property type="molecule type" value="Genomic_DNA"/>
</dbReference>
<evidence type="ECO:0000313" key="3">
    <source>
        <dbReference type="Proteomes" id="UP000646053"/>
    </source>
</evidence>
<protein>
    <submittedName>
        <fullName evidence="2">Uncharacterized protein</fullName>
    </submittedName>
</protein>
<feature type="transmembrane region" description="Helical" evidence="1">
    <location>
        <begin position="112"/>
        <end position="130"/>
    </location>
</feature>
<feature type="transmembrane region" description="Helical" evidence="1">
    <location>
        <begin position="166"/>
        <end position="186"/>
    </location>
</feature>
<reference evidence="2" key="1">
    <citation type="submission" date="2019-12" db="EMBL/GenBank/DDBJ databases">
        <title>High-Quality draft genome sequences of three cyanobacteria isolated from the limestone walls of the Old Cathedral of Coimbra.</title>
        <authorList>
            <person name="Tiago I."/>
            <person name="Soares F."/>
            <person name="Portugal A."/>
        </authorList>
    </citation>
    <scope>NUCLEOTIDE SEQUENCE</scope>
    <source>
        <strain evidence="2">A</strain>
    </source>
</reference>
<keyword evidence="1" id="KW-1133">Transmembrane helix</keyword>
<feature type="transmembrane region" description="Helical" evidence="1">
    <location>
        <begin position="198"/>
        <end position="217"/>
    </location>
</feature>
<sequence>MAPANRFASRHFPRSRPRFRRRQSLFFRVLTTWHRQGALWCLGRVWMRLSKALMALLLSTVLPSTYGAAWAASDLVSTRYAPTELNFAIALLGIMVTAMVAIQYPKERIGQLPGSALLVLLSIHIFFGWLLGVYNAVWWVWVGVISGCGAIAKVRSVELGMMGLRSFILAGVVAIAMLVASLGFFANMPLFQPLVRSLALGLAIAAAWFWAVGGARFRMESMGVEPWGQSATPKEMQIVRTIVGVSWEGLWLGWLLDTFFIPQWGELINQMLAR</sequence>
<name>A0A8J7Z0A5_9CYAN</name>
<feature type="transmembrane region" description="Helical" evidence="1">
    <location>
        <begin position="136"/>
        <end position="154"/>
    </location>
</feature>
<feature type="transmembrane region" description="Helical" evidence="1">
    <location>
        <begin position="87"/>
        <end position="105"/>
    </location>
</feature>
<accession>A0A8J7Z0A5</accession>
<organism evidence="2 3">
    <name type="scientific">Myxacorys almedinensis A</name>
    <dbReference type="NCBI Taxonomy" id="2690445"/>
    <lineage>
        <taxon>Bacteria</taxon>
        <taxon>Bacillati</taxon>
        <taxon>Cyanobacteriota</taxon>
        <taxon>Cyanophyceae</taxon>
        <taxon>Leptolyngbyales</taxon>
        <taxon>Leptolyngbyaceae</taxon>
        <taxon>Myxacorys</taxon>
        <taxon>Myxacorys almedinensis</taxon>
    </lineage>
</organism>
<keyword evidence="3" id="KW-1185">Reference proteome</keyword>
<gene>
    <name evidence="2" type="ORF">GS601_05275</name>
</gene>